<evidence type="ECO:0000313" key="7">
    <source>
        <dbReference type="EMBL" id="MFC4230949.1"/>
    </source>
</evidence>
<protein>
    <submittedName>
        <fullName evidence="7">Geranylgeranylglycerol-phosphate geranylgeranyltransferase</fullName>
    </submittedName>
</protein>
<evidence type="ECO:0000256" key="3">
    <source>
        <dbReference type="ARBA" id="ARBA00022692"/>
    </source>
</evidence>
<evidence type="ECO:0000256" key="1">
    <source>
        <dbReference type="ARBA" id="ARBA00004141"/>
    </source>
</evidence>
<evidence type="ECO:0000256" key="5">
    <source>
        <dbReference type="ARBA" id="ARBA00023136"/>
    </source>
</evidence>
<proteinExistence type="predicted"/>
<feature type="transmembrane region" description="Helical" evidence="6">
    <location>
        <begin position="86"/>
        <end position="104"/>
    </location>
</feature>
<dbReference type="PANTHER" id="PTHR42723">
    <property type="entry name" value="CHLOROPHYLL SYNTHASE"/>
    <property type="match status" value="1"/>
</dbReference>
<name>A0ABV8PS44_9BACT</name>
<evidence type="ECO:0000313" key="8">
    <source>
        <dbReference type="Proteomes" id="UP001595906"/>
    </source>
</evidence>
<evidence type="ECO:0000256" key="6">
    <source>
        <dbReference type="SAM" id="Phobius"/>
    </source>
</evidence>
<comment type="subcellular location">
    <subcellularLocation>
        <location evidence="1">Membrane</location>
        <topology evidence="1">Multi-pass membrane protein</topology>
    </subcellularLocation>
</comment>
<feature type="transmembrane region" description="Helical" evidence="6">
    <location>
        <begin position="250"/>
        <end position="269"/>
    </location>
</feature>
<dbReference type="InterPro" id="IPR050475">
    <property type="entry name" value="Prenyltransferase_related"/>
</dbReference>
<comment type="caution">
    <text evidence="7">The sequence shown here is derived from an EMBL/GenBank/DDBJ whole genome shotgun (WGS) entry which is preliminary data.</text>
</comment>
<dbReference type="EMBL" id="JBHSDC010000002">
    <property type="protein sequence ID" value="MFC4230949.1"/>
    <property type="molecule type" value="Genomic_DNA"/>
</dbReference>
<dbReference type="Gene3D" id="1.20.120.1780">
    <property type="entry name" value="UbiA prenyltransferase"/>
    <property type="match status" value="1"/>
</dbReference>
<dbReference type="InterPro" id="IPR044878">
    <property type="entry name" value="UbiA_sf"/>
</dbReference>
<evidence type="ECO:0000256" key="2">
    <source>
        <dbReference type="ARBA" id="ARBA00022475"/>
    </source>
</evidence>
<keyword evidence="5 6" id="KW-0472">Membrane</keyword>
<dbReference type="InterPro" id="IPR000537">
    <property type="entry name" value="UbiA_prenyltransferase"/>
</dbReference>
<dbReference type="RefSeq" id="WP_379012334.1">
    <property type="nucleotide sequence ID" value="NZ_JBHSDC010000002.1"/>
</dbReference>
<dbReference type="PANTHER" id="PTHR42723:SF1">
    <property type="entry name" value="CHLOROPHYLL SYNTHASE, CHLOROPLASTIC"/>
    <property type="match status" value="1"/>
</dbReference>
<feature type="transmembrane region" description="Helical" evidence="6">
    <location>
        <begin position="47"/>
        <end position="65"/>
    </location>
</feature>
<feature type="transmembrane region" description="Helical" evidence="6">
    <location>
        <begin position="225"/>
        <end position="244"/>
    </location>
</feature>
<keyword evidence="3 6" id="KW-0812">Transmembrane</keyword>
<evidence type="ECO:0000256" key="4">
    <source>
        <dbReference type="ARBA" id="ARBA00022989"/>
    </source>
</evidence>
<reference evidence="8" key="1">
    <citation type="journal article" date="2019" name="Int. J. Syst. Evol. Microbiol.">
        <title>The Global Catalogue of Microorganisms (GCM) 10K type strain sequencing project: providing services to taxonomists for standard genome sequencing and annotation.</title>
        <authorList>
            <consortium name="The Broad Institute Genomics Platform"/>
            <consortium name="The Broad Institute Genome Sequencing Center for Infectious Disease"/>
            <person name="Wu L."/>
            <person name="Ma J."/>
        </authorList>
    </citation>
    <scope>NUCLEOTIDE SEQUENCE [LARGE SCALE GENOMIC DNA]</scope>
    <source>
        <strain evidence="8">CECT 8010</strain>
    </source>
</reference>
<organism evidence="7 8">
    <name type="scientific">Parasediminibacterium paludis</name>
    <dbReference type="NCBI Taxonomy" id="908966"/>
    <lineage>
        <taxon>Bacteria</taxon>
        <taxon>Pseudomonadati</taxon>
        <taxon>Bacteroidota</taxon>
        <taxon>Chitinophagia</taxon>
        <taxon>Chitinophagales</taxon>
        <taxon>Chitinophagaceae</taxon>
        <taxon>Parasediminibacterium</taxon>
    </lineage>
</organism>
<accession>A0ABV8PS44</accession>
<dbReference type="CDD" id="cd13961">
    <property type="entry name" value="PT_UbiA_DGGGPS"/>
    <property type="match status" value="1"/>
</dbReference>
<gene>
    <name evidence="7" type="ORF">ACFOW1_03540</name>
</gene>
<feature type="transmembrane region" description="Helical" evidence="6">
    <location>
        <begin position="110"/>
        <end position="129"/>
    </location>
</feature>
<feature type="transmembrane region" description="Helical" evidence="6">
    <location>
        <begin position="175"/>
        <end position="193"/>
    </location>
</feature>
<feature type="transmembrane region" description="Helical" evidence="6">
    <location>
        <begin position="136"/>
        <end position="155"/>
    </location>
</feature>
<keyword evidence="2" id="KW-1003">Cell membrane</keyword>
<dbReference type="Proteomes" id="UP001595906">
    <property type="component" value="Unassembled WGS sequence"/>
</dbReference>
<keyword evidence="4 6" id="KW-1133">Transmembrane helix</keyword>
<dbReference type="Pfam" id="PF01040">
    <property type="entry name" value="UbiA"/>
    <property type="match status" value="1"/>
</dbReference>
<sequence>MTKINAFLKLIRWGNVLIIALTQCLFFYCIKLPLYRSNDVAKAEQQFLFLLAAYACISAAGYIINDYFDLNIDQINKPKRVIINRFISRRWALFLHVGLSIVGIGLCTKVNIENCLLAFASVVVLFAYSATFKKKFLIGNVLVAIYLAWIVAITAYFDFRGMLLHKIISGNNFDILFNSALIFVAFSFIINLIREIIKDMEDVEGDRKYGCKTMPISWGINPSKVFVAVWLTVLIALLITVLIYAVRLHWWWPIVYGLLLVLLPITWIFKQLFSAQTPEDFHKLSSAIKWVMLTGVLSMGLFKLYL</sequence>
<keyword evidence="8" id="KW-1185">Reference proteome</keyword>
<feature type="transmembrane region" description="Helical" evidence="6">
    <location>
        <begin position="12"/>
        <end position="35"/>
    </location>
</feature>
<dbReference type="Gene3D" id="1.10.357.140">
    <property type="entry name" value="UbiA prenyltransferase"/>
    <property type="match status" value="1"/>
</dbReference>